<comment type="caution">
    <text evidence="1">The sequence shown here is derived from an EMBL/GenBank/DDBJ whole genome shotgun (WGS) entry which is preliminary data.</text>
</comment>
<keyword evidence="2" id="KW-1185">Reference proteome</keyword>
<dbReference type="Proteomes" id="UP000822476">
    <property type="component" value="Unassembled WGS sequence"/>
</dbReference>
<dbReference type="AlphaFoldDB" id="A0A8S9YPJ1"/>
<evidence type="ECO:0000313" key="1">
    <source>
        <dbReference type="EMBL" id="KAF7256845.1"/>
    </source>
</evidence>
<dbReference type="EMBL" id="JTDE01002811">
    <property type="protein sequence ID" value="KAF7256845.1"/>
    <property type="molecule type" value="Genomic_DNA"/>
</dbReference>
<name>A0A8S9YPJ1_9TREM</name>
<proteinExistence type="predicted"/>
<accession>A0A8S9YPJ1</accession>
<sequence>MLVINILCKPELIQTPLPRELDGIDYTVKSLSSLTIASHGVHRLFVCKYSKHALFVLITGRQKGYFPISRNAT</sequence>
<gene>
    <name evidence="1" type="ORF">EG68_06917</name>
</gene>
<organism evidence="1 2">
    <name type="scientific">Paragonimus skrjabini miyazakii</name>
    <dbReference type="NCBI Taxonomy" id="59628"/>
    <lineage>
        <taxon>Eukaryota</taxon>
        <taxon>Metazoa</taxon>
        <taxon>Spiralia</taxon>
        <taxon>Lophotrochozoa</taxon>
        <taxon>Platyhelminthes</taxon>
        <taxon>Trematoda</taxon>
        <taxon>Digenea</taxon>
        <taxon>Plagiorchiida</taxon>
        <taxon>Troglotremata</taxon>
        <taxon>Troglotrematidae</taxon>
        <taxon>Paragonimus</taxon>
    </lineage>
</organism>
<protein>
    <submittedName>
        <fullName evidence="1">Uncharacterized protein</fullName>
    </submittedName>
</protein>
<reference evidence="1" key="1">
    <citation type="submission" date="2019-07" db="EMBL/GenBank/DDBJ databases">
        <title>Annotation for the trematode Paragonimus miyazaki's.</title>
        <authorList>
            <person name="Choi Y.-J."/>
        </authorList>
    </citation>
    <scope>NUCLEOTIDE SEQUENCE</scope>
    <source>
        <strain evidence="1">Japan</strain>
    </source>
</reference>
<evidence type="ECO:0000313" key="2">
    <source>
        <dbReference type="Proteomes" id="UP000822476"/>
    </source>
</evidence>